<feature type="non-terminal residue" evidence="8">
    <location>
        <position position="522"/>
    </location>
</feature>
<feature type="compositionally biased region" description="Low complexity" evidence="6">
    <location>
        <begin position="223"/>
        <end position="253"/>
    </location>
</feature>
<keyword evidence="2" id="KW-0479">Metal-binding</keyword>
<feature type="compositionally biased region" description="Low complexity" evidence="6">
    <location>
        <begin position="328"/>
        <end position="343"/>
    </location>
</feature>
<dbReference type="FunFam" id="1.10.220.150:FF:000009">
    <property type="entry name" value="stromal membrane-associated protein 1 isoform X1"/>
    <property type="match status" value="1"/>
</dbReference>
<dbReference type="PROSITE" id="PS50115">
    <property type="entry name" value="ARFGAP"/>
    <property type="match status" value="1"/>
</dbReference>
<proteinExistence type="predicted"/>
<dbReference type="InterPro" id="IPR051718">
    <property type="entry name" value="ARF_GTPase-activating"/>
</dbReference>
<protein>
    <submittedName>
        <fullName evidence="8">ArfGap-domain-containing protein</fullName>
    </submittedName>
</protein>
<feature type="compositionally biased region" description="Low complexity" evidence="6">
    <location>
        <begin position="507"/>
        <end position="522"/>
    </location>
</feature>
<evidence type="ECO:0000313" key="8">
    <source>
        <dbReference type="EMBL" id="PWZ03777.1"/>
    </source>
</evidence>
<dbReference type="Pfam" id="PF01412">
    <property type="entry name" value="ArfGap"/>
    <property type="match status" value="1"/>
</dbReference>
<evidence type="ECO:0000256" key="1">
    <source>
        <dbReference type="ARBA" id="ARBA00022468"/>
    </source>
</evidence>
<sequence length="522" mass="55800">MNSKAAQERQQRILLDLVRQPGNDVCADCKGRAPRWASWNLGIFICVQCAGVHRKMGVHISKVKSITLDTWTREQVDKMKEIGNIKSNRLYNPDEMRNRPPTNMEESERDSELEKYIRRKYEFRRFMEGKPPPVPTKDATFLRSPPTTSSGRSSGDRQVSAQIVSSMRAKDQAVNGNGIARSRTAPIPSSWSEAQEMAKSKAPPLPTSTLRSNAPISSTLAVPGSSLLPRSSSSAANPASSSQLATTSTSTRTASANSSVFDDLISLSTPAAPSAPQPALQMNPWASLQAQQQNVLSAPAIQEPSGNFWAGSNSNNSVGTSPLPSPSSPFGAASSAQQLGSSAPMRLPQHANTLPSFSLASPSGMMQQQQAGMLSPGNGSMFPQYQQQRSASLGTMAFSTSPMSSPGPGMANPFHSMQPNSGGMMPQQTGLSSVSPMSMTMQSQQQQQQQLGQAAFFGQSYGTSPSPSPNSAAHMFASQPQQQQQSVQMQAPGVNGFASSMMPSSFGQQGQYASQAYPQQQQ</sequence>
<dbReference type="SMART" id="SM00105">
    <property type="entry name" value="ArfGap"/>
    <property type="match status" value="1"/>
</dbReference>
<dbReference type="STRING" id="1882483.A0A317XZR1"/>
<dbReference type="GO" id="GO:0005737">
    <property type="term" value="C:cytoplasm"/>
    <property type="evidence" value="ECO:0007669"/>
    <property type="project" value="TreeGrafter"/>
</dbReference>
<dbReference type="GO" id="GO:0008270">
    <property type="term" value="F:zinc ion binding"/>
    <property type="evidence" value="ECO:0007669"/>
    <property type="project" value="UniProtKB-KW"/>
</dbReference>
<feature type="compositionally biased region" description="Polar residues" evidence="6">
    <location>
        <begin position="461"/>
        <end position="471"/>
    </location>
</feature>
<accession>A0A317XZR1</accession>
<evidence type="ECO:0000256" key="5">
    <source>
        <dbReference type="PROSITE-ProRule" id="PRU00288"/>
    </source>
</evidence>
<dbReference type="PANTHER" id="PTHR45705">
    <property type="entry name" value="FI20236P1"/>
    <property type="match status" value="1"/>
</dbReference>
<feature type="compositionally biased region" description="Polar residues" evidence="6">
    <location>
        <begin position="207"/>
        <end position="220"/>
    </location>
</feature>
<dbReference type="GO" id="GO:0005096">
    <property type="term" value="F:GTPase activator activity"/>
    <property type="evidence" value="ECO:0007669"/>
    <property type="project" value="UniProtKB-KW"/>
</dbReference>
<evidence type="ECO:0000256" key="2">
    <source>
        <dbReference type="ARBA" id="ARBA00022723"/>
    </source>
</evidence>
<dbReference type="SUPFAM" id="SSF57863">
    <property type="entry name" value="ArfGap/RecO-like zinc finger"/>
    <property type="match status" value="1"/>
</dbReference>
<dbReference type="PANTHER" id="PTHR45705:SF1">
    <property type="entry name" value="FI20236P1"/>
    <property type="match status" value="1"/>
</dbReference>
<evidence type="ECO:0000256" key="3">
    <source>
        <dbReference type="ARBA" id="ARBA00022771"/>
    </source>
</evidence>
<feature type="region of interest" description="Disordered" evidence="6">
    <location>
        <begin position="458"/>
        <end position="522"/>
    </location>
</feature>
<dbReference type="OrthoDB" id="10266696at2759"/>
<dbReference type="InterPro" id="IPR038508">
    <property type="entry name" value="ArfGAP_dom_sf"/>
</dbReference>
<feature type="compositionally biased region" description="Polar residues" evidence="6">
    <location>
        <begin position="350"/>
        <end position="391"/>
    </location>
</feature>
<name>A0A317XZR1_9BASI</name>
<dbReference type="InterPro" id="IPR037278">
    <property type="entry name" value="ARFGAP/RecO"/>
</dbReference>
<dbReference type="Gene3D" id="1.10.220.150">
    <property type="entry name" value="Arf GTPase activating protein"/>
    <property type="match status" value="1"/>
</dbReference>
<keyword evidence="3 5" id="KW-0863">Zinc-finger</keyword>
<evidence type="ECO:0000256" key="4">
    <source>
        <dbReference type="ARBA" id="ARBA00022833"/>
    </source>
</evidence>
<dbReference type="EMBL" id="KZ819188">
    <property type="protein sequence ID" value="PWZ03777.1"/>
    <property type="molecule type" value="Genomic_DNA"/>
</dbReference>
<feature type="compositionally biased region" description="Low complexity" evidence="6">
    <location>
        <begin position="479"/>
        <end position="490"/>
    </location>
</feature>
<feature type="compositionally biased region" description="Polar residues" evidence="6">
    <location>
        <begin position="497"/>
        <end position="506"/>
    </location>
</feature>
<reference evidence="8 9" key="1">
    <citation type="journal article" date="2018" name="Mol. Biol. Evol.">
        <title>Broad Genomic Sampling Reveals a Smut Pathogenic Ancestry of the Fungal Clade Ustilaginomycotina.</title>
        <authorList>
            <person name="Kijpornyongpan T."/>
            <person name="Mondo S.J."/>
            <person name="Barry K."/>
            <person name="Sandor L."/>
            <person name="Lee J."/>
            <person name="Lipzen A."/>
            <person name="Pangilinan J."/>
            <person name="LaButti K."/>
            <person name="Hainaut M."/>
            <person name="Henrissat B."/>
            <person name="Grigoriev I.V."/>
            <person name="Spatafora J.W."/>
            <person name="Aime M.C."/>
        </authorList>
    </citation>
    <scope>NUCLEOTIDE SEQUENCE [LARGE SCALE GENOMIC DNA]</scope>
    <source>
        <strain evidence="8 9">MCA 3645</strain>
    </source>
</reference>
<dbReference type="Proteomes" id="UP000246740">
    <property type="component" value="Unassembled WGS sequence"/>
</dbReference>
<feature type="compositionally biased region" description="Low complexity" evidence="6">
    <location>
        <begin position="143"/>
        <end position="153"/>
    </location>
</feature>
<dbReference type="AlphaFoldDB" id="A0A317XZR1"/>
<gene>
    <name evidence="8" type="ORF">BCV70DRAFT_146091</name>
</gene>
<feature type="compositionally biased region" description="Polar residues" evidence="6">
    <location>
        <begin position="156"/>
        <end position="165"/>
    </location>
</feature>
<dbReference type="InterPro" id="IPR001164">
    <property type="entry name" value="ArfGAP_dom"/>
</dbReference>
<dbReference type="PRINTS" id="PR00405">
    <property type="entry name" value="REVINTRACTNG"/>
</dbReference>
<feature type="region of interest" description="Disordered" evidence="6">
    <location>
        <begin position="127"/>
        <end position="253"/>
    </location>
</feature>
<keyword evidence="1" id="KW-0343">GTPase activation</keyword>
<feature type="region of interest" description="Disordered" evidence="6">
    <location>
        <begin position="90"/>
        <end position="111"/>
    </location>
</feature>
<evidence type="ECO:0000256" key="6">
    <source>
        <dbReference type="SAM" id="MobiDB-lite"/>
    </source>
</evidence>
<keyword evidence="9" id="KW-1185">Reference proteome</keyword>
<feature type="compositionally biased region" description="Polar residues" evidence="6">
    <location>
        <begin position="310"/>
        <end position="320"/>
    </location>
</feature>
<keyword evidence="4" id="KW-0862">Zinc</keyword>
<feature type="domain" description="Arf-GAP" evidence="7">
    <location>
        <begin position="11"/>
        <end position="134"/>
    </location>
</feature>
<evidence type="ECO:0000259" key="7">
    <source>
        <dbReference type="PROSITE" id="PS50115"/>
    </source>
</evidence>
<evidence type="ECO:0000313" key="9">
    <source>
        <dbReference type="Proteomes" id="UP000246740"/>
    </source>
</evidence>
<organism evidence="8 9">
    <name type="scientific">Testicularia cyperi</name>
    <dbReference type="NCBI Taxonomy" id="1882483"/>
    <lineage>
        <taxon>Eukaryota</taxon>
        <taxon>Fungi</taxon>
        <taxon>Dikarya</taxon>
        <taxon>Basidiomycota</taxon>
        <taxon>Ustilaginomycotina</taxon>
        <taxon>Ustilaginomycetes</taxon>
        <taxon>Ustilaginales</taxon>
        <taxon>Anthracoideaceae</taxon>
        <taxon>Testicularia</taxon>
    </lineage>
</organism>
<feature type="region of interest" description="Disordered" evidence="6">
    <location>
        <begin position="306"/>
        <end position="391"/>
    </location>
</feature>
<dbReference type="CDD" id="cd08204">
    <property type="entry name" value="ArfGap"/>
    <property type="match status" value="1"/>
</dbReference>
<dbReference type="InParanoid" id="A0A317XZR1"/>
<dbReference type="FunCoup" id="A0A317XZR1">
    <property type="interactions" value="250"/>
</dbReference>